<proteinExistence type="predicted"/>
<dbReference type="EMBL" id="LWDV01000009">
    <property type="protein sequence ID" value="OCL26486.1"/>
    <property type="molecule type" value="Genomic_DNA"/>
</dbReference>
<accession>A0A1C0A8B2</accession>
<sequence length="990" mass="114416">MFSNILSVYVEEYLPKLYQQSYNFIPAKSSDFEHVELKTYTDQSLMTHILNGLYGVTGVIDYLQGIGAINLSEEDYKQLLVAYTLHDVHKLSEIERPEKEEFNISLREYQQKAKELSLDNFAEVDPKLCRAGSIHYNTYRKKGIADFASVDSLLVNLIRLADSFASSTSIDNILNSRKWLIQVVNNPHIAKKLKFEYHKLEDYRGLSTNLIHQVTKEVLSLELGLYPLFYFAEGIVYLRADNLVEVSRQEMIEKIANSFLKGVQEVGRYEGVAGTYKTSYNTFEDYALLFGGPRELLEEAKSFIANKQSTGFASDLIKSRIGKYCDSLEDFCEKFAIDLSWDGDEDKAERWGIAQRAIVVAKSIARFYLDKEEVDHWLVTKLALDEDIYDNLIENMPSRYLSDPRSKEDGLIYGYHLLNTKRTRDGRSLFEIPVAVLQENLIKLLSTILEELDSFEIRLNYVNETLGIKSDIQDYLTENIKFSFNQDSVKVSSSFKEYSKKKTGSHKKICVICNRGISSKISKKDLEIKAGIIEDNIQTFSNRPLPKMKNVSAHVWCPSCYLEFMLRKVKNLGFSPRANSNDSMRVYLFLFPDYYFTPDYLADSHKLLKPFTEMTRLKVRRYGLEDEISLSELWLTEKQGLDDWVQRVKQQFQKEAEKIKKKHEGREQRIVGEYISISDIESNFHVIPYEKSVSDNAELKHKPTRIEMLMKAIYLGALLQNLLGVRVYISQTPYLNLSNHDFKTAMRLDSIHNLLRKVLPEISLGEEGEFLGEIPLTKAEKLFDIFSAIWEITNLLYQRDKEVANVLDILNSNNLAGAYFYKRYESEKGVNASQLLKKACQILLDYFGGVKVNLVKEIAEKSFKLYIPASRQQGKAHRYENLFRTVVEGIIEIRDAEKEELITRITGKIEKRLERLRSGNTGYIPKHELADVKDLVQFILEEVFYKRCKKSYARLNQEINSLADGVYVMTDELVAKYWAEKNQENQGEAE</sequence>
<evidence type="ECO:0000313" key="2">
    <source>
        <dbReference type="Proteomes" id="UP000093514"/>
    </source>
</evidence>
<organism evidence="1 2">
    <name type="scientific">Orenia metallireducens</name>
    <dbReference type="NCBI Taxonomy" id="1413210"/>
    <lineage>
        <taxon>Bacteria</taxon>
        <taxon>Bacillati</taxon>
        <taxon>Bacillota</taxon>
        <taxon>Clostridia</taxon>
        <taxon>Halanaerobiales</taxon>
        <taxon>Halobacteroidaceae</taxon>
        <taxon>Orenia</taxon>
    </lineage>
</organism>
<reference evidence="1 2" key="2">
    <citation type="submission" date="2016-08" db="EMBL/GenBank/DDBJ databases">
        <title>Orenia metallireducens sp. nov. strain Z6, a Novel Metal-reducing Firmicute from the Deep Subsurface.</title>
        <authorList>
            <person name="Maxim B.I."/>
            <person name="Kenneth K."/>
            <person name="Flynn T.M."/>
            <person name="Oloughlin E.J."/>
            <person name="Locke R.A."/>
            <person name="Weber J.R."/>
            <person name="Egan S.M."/>
            <person name="Mackie R.I."/>
            <person name="Cann I.K."/>
        </authorList>
    </citation>
    <scope>NUCLEOTIDE SEQUENCE [LARGE SCALE GENOMIC DNA]</scope>
    <source>
        <strain evidence="1 2">Z6</strain>
    </source>
</reference>
<comment type="caution">
    <text evidence="1">The sequence shown here is derived from an EMBL/GenBank/DDBJ whole genome shotgun (WGS) entry which is preliminary data.</text>
</comment>
<dbReference type="RefSeq" id="WP_068718364.1">
    <property type="nucleotide sequence ID" value="NZ_LWDV01000009.1"/>
</dbReference>
<dbReference type="Proteomes" id="UP000093514">
    <property type="component" value="Unassembled WGS sequence"/>
</dbReference>
<dbReference type="NCBIfam" id="TIGR03174">
    <property type="entry name" value="cas_Csc3"/>
    <property type="match status" value="2"/>
</dbReference>
<reference evidence="2" key="1">
    <citation type="submission" date="2016-07" db="EMBL/GenBank/DDBJ databases">
        <authorList>
            <person name="Florea S."/>
            <person name="Webb J.S."/>
            <person name="Jaromczyk J."/>
            <person name="Schardl C.L."/>
        </authorList>
    </citation>
    <scope>NUCLEOTIDE SEQUENCE [LARGE SCALE GENOMIC DNA]</scope>
    <source>
        <strain evidence="2">Z6</strain>
    </source>
</reference>
<dbReference type="InterPro" id="IPR017589">
    <property type="entry name" value="CRISPR-assoc_prot_Cas10d/Csc3"/>
</dbReference>
<name>A0A1C0A8B2_9FIRM</name>
<dbReference type="AlphaFoldDB" id="A0A1C0A8B2"/>
<evidence type="ECO:0008006" key="3">
    <source>
        <dbReference type="Google" id="ProtNLM"/>
    </source>
</evidence>
<evidence type="ECO:0000313" key="1">
    <source>
        <dbReference type="EMBL" id="OCL26486.1"/>
    </source>
</evidence>
<keyword evidence="2" id="KW-1185">Reference proteome</keyword>
<protein>
    <recommendedName>
        <fullName evidence="3">CRISPR-associated protein Csc3</fullName>
    </recommendedName>
</protein>
<gene>
    <name evidence="1" type="ORF">U472_10845</name>
</gene>
<dbReference type="OrthoDB" id="9806213at2"/>